<dbReference type="STRING" id="897.B2D07_05120"/>
<proteinExistence type="predicted"/>
<gene>
    <name evidence="3" type="ORF">dsmv_0322</name>
</gene>
<dbReference type="PANTHER" id="PTHR34404:SF3">
    <property type="entry name" value="REGULATORY PROTEIN, FMDB FAMILY"/>
    <property type="match status" value="1"/>
</dbReference>
<comment type="caution">
    <text evidence="3">The sequence shown here is derived from an EMBL/GenBank/DDBJ whole genome shotgun (WGS) entry which is preliminary data.</text>
</comment>
<dbReference type="Proteomes" id="UP000014977">
    <property type="component" value="Unassembled WGS sequence"/>
</dbReference>
<dbReference type="PATRIC" id="fig|1121405.3.peg.2709"/>
<dbReference type="AlphaFoldDB" id="S7TNX1"/>
<dbReference type="EMBL" id="ATHJ01000094">
    <property type="protein sequence ID" value="EPR38912.1"/>
    <property type="molecule type" value="Genomic_DNA"/>
</dbReference>
<dbReference type="RefSeq" id="WP_020876984.1">
    <property type="nucleotide sequence ID" value="NZ_ATHJ01000094.1"/>
</dbReference>
<dbReference type="NCBIfam" id="TIGR02605">
    <property type="entry name" value="CxxC_CxxC_SSSS"/>
    <property type="match status" value="1"/>
</dbReference>
<organism evidence="3 4">
    <name type="scientific">Desulfococcus multivorans DSM 2059</name>
    <dbReference type="NCBI Taxonomy" id="1121405"/>
    <lineage>
        <taxon>Bacteria</taxon>
        <taxon>Pseudomonadati</taxon>
        <taxon>Thermodesulfobacteriota</taxon>
        <taxon>Desulfobacteria</taxon>
        <taxon>Desulfobacterales</taxon>
        <taxon>Desulfococcaceae</taxon>
        <taxon>Desulfococcus</taxon>
    </lineage>
</organism>
<feature type="compositionally biased region" description="Basic and acidic residues" evidence="1">
    <location>
        <begin position="155"/>
        <end position="167"/>
    </location>
</feature>
<dbReference type="Pfam" id="PF09723">
    <property type="entry name" value="Zn_ribbon_8"/>
    <property type="match status" value="1"/>
</dbReference>
<feature type="region of interest" description="Disordered" evidence="1">
    <location>
        <begin position="132"/>
        <end position="167"/>
    </location>
</feature>
<dbReference type="eggNOG" id="COG2331">
    <property type="taxonomic scope" value="Bacteria"/>
</dbReference>
<feature type="domain" description="Putative regulatory protein FmdB zinc ribbon" evidence="2">
    <location>
        <begin position="1"/>
        <end position="43"/>
    </location>
</feature>
<evidence type="ECO:0000313" key="4">
    <source>
        <dbReference type="Proteomes" id="UP000014977"/>
    </source>
</evidence>
<dbReference type="PANTHER" id="PTHR34404">
    <property type="entry name" value="REGULATORY PROTEIN, FMDB FAMILY"/>
    <property type="match status" value="1"/>
</dbReference>
<dbReference type="InterPro" id="IPR013429">
    <property type="entry name" value="Regulatory_FmdB_Zinc_ribbon"/>
</dbReference>
<dbReference type="OrthoDB" id="9806664at2"/>
<protein>
    <submittedName>
        <fullName evidence="3">Regulatory protein, FmdB family</fullName>
    </submittedName>
</protein>
<sequence>MPIYEFYCSDCHTIYSFFSRTIDTTTCPTCPNCKNRRLTRQVSLFAFTGRARETDETDDLPVDDARMAKALATLEKEADKIDENDPRQAADLMRRLSDMTGLQLGQGMEEALARMARGEDPDAIESEMGDLLGDEAPFLPTGRKIVGSAGRRTAPRRDETLYDLKAD</sequence>
<reference evidence="3 4" key="1">
    <citation type="journal article" date="2013" name="Genome Announc.">
        <title>Draft genome sequences for three mercury-methylating, sulfate-reducing bacteria.</title>
        <authorList>
            <person name="Brown S.D."/>
            <person name="Hurt R.A.Jr."/>
            <person name="Gilmour C.C."/>
            <person name="Elias D.A."/>
        </authorList>
    </citation>
    <scope>NUCLEOTIDE SEQUENCE [LARGE SCALE GENOMIC DNA]</scope>
    <source>
        <strain evidence="3 4">DSM 2059</strain>
    </source>
</reference>
<evidence type="ECO:0000259" key="2">
    <source>
        <dbReference type="SMART" id="SM00834"/>
    </source>
</evidence>
<accession>S7TNX1</accession>
<keyword evidence="4" id="KW-1185">Reference proteome</keyword>
<dbReference type="SMART" id="SM00834">
    <property type="entry name" value="CxxC_CXXC_SSSS"/>
    <property type="match status" value="1"/>
</dbReference>
<evidence type="ECO:0000256" key="1">
    <source>
        <dbReference type="SAM" id="MobiDB-lite"/>
    </source>
</evidence>
<name>S7TNX1_DESML</name>
<evidence type="ECO:0000313" key="3">
    <source>
        <dbReference type="EMBL" id="EPR38912.1"/>
    </source>
</evidence>